<organism evidence="8 9">
    <name type="scientific">Corchorus olitorius</name>
    <dbReference type="NCBI Taxonomy" id="93759"/>
    <lineage>
        <taxon>Eukaryota</taxon>
        <taxon>Viridiplantae</taxon>
        <taxon>Streptophyta</taxon>
        <taxon>Embryophyta</taxon>
        <taxon>Tracheophyta</taxon>
        <taxon>Spermatophyta</taxon>
        <taxon>Magnoliopsida</taxon>
        <taxon>eudicotyledons</taxon>
        <taxon>Gunneridae</taxon>
        <taxon>Pentapetalae</taxon>
        <taxon>rosids</taxon>
        <taxon>malvids</taxon>
        <taxon>Malvales</taxon>
        <taxon>Malvaceae</taxon>
        <taxon>Grewioideae</taxon>
        <taxon>Apeibeae</taxon>
        <taxon>Corchorus</taxon>
    </lineage>
</organism>
<dbReference type="Pfam" id="PF04833">
    <property type="entry name" value="COBRA"/>
    <property type="match status" value="1"/>
</dbReference>
<dbReference type="Proteomes" id="UP000187203">
    <property type="component" value="Unassembled WGS sequence"/>
</dbReference>
<accession>A0A1R3IBC7</accession>
<evidence type="ECO:0000259" key="7">
    <source>
        <dbReference type="Pfam" id="PF25079"/>
    </source>
</evidence>
<keyword evidence="6" id="KW-0449">Lipoprotein</keyword>
<evidence type="ECO:0000256" key="6">
    <source>
        <dbReference type="ARBA" id="ARBA00023288"/>
    </source>
</evidence>
<dbReference type="Pfam" id="PF25079">
    <property type="entry name" value="COB_C"/>
    <property type="match status" value="1"/>
</dbReference>
<evidence type="ECO:0000256" key="1">
    <source>
        <dbReference type="ARBA" id="ARBA00004609"/>
    </source>
</evidence>
<dbReference type="GO" id="GO:0098552">
    <property type="term" value="C:side of membrane"/>
    <property type="evidence" value="ECO:0007669"/>
    <property type="project" value="UniProtKB-KW"/>
</dbReference>
<sequence>MMSLIFASAYGLLDPNENINIKWDIMSWTPDGYVAMVTISNLRMYRQIMSPGWTLGCNKSPSIVDLLHGVPPNQQVRGCYKGSLLGSSGQNRAAAVSSFQITVGHSGTSKKSVKVPKNFYFLGPKPGYSCSAAVMVPPSIYFSANSRRKTRAMNSVFFKSFSINGILALPWSLVFNVVSSASLAPKIQTFIENGDTQLLQCTKHMCPIQVHWHVKVNYWKYWRVKMNITYFYYHMNYSHWNLVVQHPNLNNVIQVDNFTYKLLFYQSTDDSGVFYGVKDQNELLMGDRASGNVQSTLIFEKDESTFTLEQGWAFPRKVYFNGDECMMPPPDTYPFLPNCPSPIAPSQFAVALLFIWLAFLPSCVV</sequence>
<evidence type="ECO:0000256" key="4">
    <source>
        <dbReference type="ARBA" id="ARBA00022729"/>
    </source>
</evidence>
<keyword evidence="5" id="KW-0325">Glycoprotein</keyword>
<dbReference type="GO" id="GO:0005886">
    <property type="term" value="C:plasma membrane"/>
    <property type="evidence" value="ECO:0007669"/>
    <property type="project" value="UniProtKB-SubCell"/>
</dbReference>
<dbReference type="PIRSF" id="PIRSF038122">
    <property type="entry name" value="COBRA"/>
    <property type="match status" value="1"/>
</dbReference>
<dbReference type="STRING" id="93759.A0A1R3IBC7"/>
<dbReference type="AlphaFoldDB" id="A0A1R3IBC7"/>
<evidence type="ECO:0000256" key="2">
    <source>
        <dbReference type="ARBA" id="ARBA00005507"/>
    </source>
</evidence>
<feature type="domain" description="COBRA C-terminal" evidence="7">
    <location>
        <begin position="190"/>
        <end position="334"/>
    </location>
</feature>
<comment type="similarity">
    <text evidence="2">Belongs to the COBRA family.</text>
</comment>
<dbReference type="InterPro" id="IPR056900">
    <property type="entry name" value="COB_C"/>
</dbReference>
<evidence type="ECO:0000256" key="5">
    <source>
        <dbReference type="ARBA" id="ARBA00023180"/>
    </source>
</evidence>
<keyword evidence="4" id="KW-0732">Signal</keyword>
<comment type="caution">
    <text evidence="8">The sequence shown here is derived from an EMBL/GenBank/DDBJ whole genome shotgun (WGS) entry which is preliminary data.</text>
</comment>
<dbReference type="GO" id="GO:0010215">
    <property type="term" value="P:cellulose microfibril organization"/>
    <property type="evidence" value="ECO:0007669"/>
    <property type="project" value="InterPro"/>
</dbReference>
<evidence type="ECO:0000256" key="3">
    <source>
        <dbReference type="ARBA" id="ARBA00022622"/>
    </source>
</evidence>
<dbReference type="PANTHER" id="PTHR31673:SF23">
    <property type="entry name" value="COBRA-LIKE PROTEIN 4"/>
    <property type="match status" value="1"/>
</dbReference>
<dbReference type="GO" id="GO:0052324">
    <property type="term" value="P:plant-type cell wall cellulose biosynthetic process"/>
    <property type="evidence" value="ECO:0007669"/>
    <property type="project" value="TreeGrafter"/>
</dbReference>
<dbReference type="InterPro" id="IPR006918">
    <property type="entry name" value="COBRA_pln"/>
</dbReference>
<keyword evidence="9" id="KW-1185">Reference proteome</keyword>
<keyword evidence="3" id="KW-0336">GPI-anchor</keyword>
<name>A0A1R3IBC7_9ROSI</name>
<protein>
    <submittedName>
        <fullName evidence="8">Glycosyl-phosphatidyl inositol-anchored, plant</fullName>
    </submittedName>
</protein>
<gene>
    <name evidence="8" type="ORF">COLO4_24304</name>
</gene>
<comment type="subcellular location">
    <subcellularLocation>
        <location evidence="1">Cell membrane</location>
        <topology evidence="1">Lipid-anchor</topology>
        <topology evidence="1">GPI-anchor</topology>
    </subcellularLocation>
</comment>
<dbReference type="PANTHER" id="PTHR31673">
    <property type="entry name" value="PROTEIN COBRA"/>
    <property type="match status" value="1"/>
</dbReference>
<proteinExistence type="inferred from homology"/>
<evidence type="ECO:0000313" key="9">
    <source>
        <dbReference type="Proteomes" id="UP000187203"/>
    </source>
</evidence>
<dbReference type="OrthoDB" id="948023at2759"/>
<evidence type="ECO:0000313" key="8">
    <source>
        <dbReference type="EMBL" id="OMO79864.1"/>
    </source>
</evidence>
<keyword evidence="3" id="KW-0472">Membrane</keyword>
<dbReference type="EMBL" id="AWUE01018492">
    <property type="protein sequence ID" value="OMO79864.1"/>
    <property type="molecule type" value="Genomic_DNA"/>
</dbReference>
<reference evidence="9" key="1">
    <citation type="submission" date="2013-09" db="EMBL/GenBank/DDBJ databases">
        <title>Corchorus olitorius genome sequencing.</title>
        <authorList>
            <person name="Alam M."/>
            <person name="Haque M.S."/>
            <person name="Islam M.S."/>
            <person name="Emdad E.M."/>
            <person name="Islam M.M."/>
            <person name="Ahmed B."/>
            <person name="Halim A."/>
            <person name="Hossen Q.M.M."/>
            <person name="Hossain M.Z."/>
            <person name="Ahmed R."/>
            <person name="Khan M.M."/>
            <person name="Islam R."/>
            <person name="Rashid M.M."/>
            <person name="Khan S.A."/>
            <person name="Rahman M.S."/>
            <person name="Alam M."/>
            <person name="Yahiya A.S."/>
            <person name="Khan M.S."/>
            <person name="Azam M.S."/>
            <person name="Haque T."/>
            <person name="Lashkar M.Z.H."/>
            <person name="Akhand A.I."/>
            <person name="Morshed G."/>
            <person name="Roy S."/>
            <person name="Uddin K.S."/>
            <person name="Rabeya T."/>
            <person name="Hossain A.S."/>
            <person name="Chowdhury A."/>
            <person name="Snigdha A.R."/>
            <person name="Mortoza M.S."/>
            <person name="Matin S.A."/>
            <person name="Hoque S.M.E."/>
            <person name="Islam M.K."/>
            <person name="Roy D.K."/>
            <person name="Haider R."/>
            <person name="Moosa M.M."/>
            <person name="Elias S.M."/>
            <person name="Hasan A.M."/>
            <person name="Jahan S."/>
            <person name="Shafiuddin M."/>
            <person name="Mahmood N."/>
            <person name="Shommy N.S."/>
        </authorList>
    </citation>
    <scope>NUCLEOTIDE SEQUENCE [LARGE SCALE GENOMIC DNA]</scope>
    <source>
        <strain evidence="9">cv. O-4</strain>
    </source>
</reference>